<reference evidence="1 2" key="1">
    <citation type="submission" date="2021-06" db="EMBL/GenBank/DDBJ databases">
        <authorList>
            <person name="Kallberg Y."/>
            <person name="Tangrot J."/>
            <person name="Rosling A."/>
        </authorList>
    </citation>
    <scope>NUCLEOTIDE SEQUENCE [LARGE SCALE GENOMIC DNA]</scope>
    <source>
        <strain evidence="1 2">120-4 pot B 10/14</strain>
    </source>
</reference>
<feature type="non-terminal residue" evidence="1">
    <location>
        <position position="1"/>
    </location>
</feature>
<dbReference type="EMBL" id="CAJVQB010089000">
    <property type="protein sequence ID" value="CAG8847735.1"/>
    <property type="molecule type" value="Genomic_DNA"/>
</dbReference>
<comment type="caution">
    <text evidence="1">The sequence shown here is derived from an EMBL/GenBank/DDBJ whole genome shotgun (WGS) entry which is preliminary data.</text>
</comment>
<keyword evidence="2" id="KW-1185">Reference proteome</keyword>
<organism evidence="1 2">
    <name type="scientific">Gigaspora margarita</name>
    <dbReference type="NCBI Taxonomy" id="4874"/>
    <lineage>
        <taxon>Eukaryota</taxon>
        <taxon>Fungi</taxon>
        <taxon>Fungi incertae sedis</taxon>
        <taxon>Mucoromycota</taxon>
        <taxon>Glomeromycotina</taxon>
        <taxon>Glomeromycetes</taxon>
        <taxon>Diversisporales</taxon>
        <taxon>Gigasporaceae</taxon>
        <taxon>Gigaspora</taxon>
    </lineage>
</organism>
<evidence type="ECO:0000313" key="1">
    <source>
        <dbReference type="EMBL" id="CAG8847735.1"/>
    </source>
</evidence>
<accession>A0ABN7X5D6</accession>
<gene>
    <name evidence="1" type="ORF">GMARGA_LOCUS38821</name>
</gene>
<dbReference type="SUPFAM" id="SSF46689">
    <property type="entry name" value="Homeodomain-like"/>
    <property type="match status" value="1"/>
</dbReference>
<dbReference type="Proteomes" id="UP000789901">
    <property type="component" value="Unassembled WGS sequence"/>
</dbReference>
<proteinExistence type="predicted"/>
<dbReference type="InterPro" id="IPR009057">
    <property type="entry name" value="Homeodomain-like_sf"/>
</dbReference>
<feature type="non-terminal residue" evidence="1">
    <location>
        <position position="68"/>
    </location>
</feature>
<evidence type="ECO:0000313" key="2">
    <source>
        <dbReference type="Proteomes" id="UP000789901"/>
    </source>
</evidence>
<sequence length="68" mass="7535">AYLCGFKPLHIARTLGFPMSMIYDTINQYNKTGSEHPSKCPGHQEVLSEHNKCALVCIANNNCRALLA</sequence>
<name>A0ABN7X5D6_GIGMA</name>
<protein>
    <submittedName>
        <fullName evidence="1">13128_t:CDS:1</fullName>
    </submittedName>
</protein>